<dbReference type="PANTHER" id="PTHR22792">
    <property type="entry name" value="LUPUS LA PROTEIN-RELATED"/>
    <property type="match status" value="1"/>
</dbReference>
<dbReference type="GeneID" id="54550818"/>
<feature type="compositionally biased region" description="Basic and acidic residues" evidence="3">
    <location>
        <begin position="10"/>
        <end position="31"/>
    </location>
</feature>
<protein>
    <recommendedName>
        <fullName evidence="8">HTH La-type RNA-binding domain-containing protein</fullName>
    </recommendedName>
</protein>
<dbReference type="InterPro" id="IPR035979">
    <property type="entry name" value="RBD_domain_sf"/>
</dbReference>
<feature type="domain" description="RRM" evidence="4">
    <location>
        <begin position="248"/>
        <end position="326"/>
    </location>
</feature>
<dbReference type="SUPFAM" id="SSF54928">
    <property type="entry name" value="RNA-binding domain, RBD"/>
    <property type="match status" value="1"/>
</dbReference>
<evidence type="ECO:0008006" key="8">
    <source>
        <dbReference type="Google" id="ProtNLM"/>
    </source>
</evidence>
<dbReference type="PROSITE" id="PS50961">
    <property type="entry name" value="HTH_LA"/>
    <property type="match status" value="1"/>
</dbReference>
<evidence type="ECO:0000256" key="1">
    <source>
        <dbReference type="ARBA" id="ARBA00022884"/>
    </source>
</evidence>
<reference evidence="6" key="1">
    <citation type="journal article" date="2020" name="Stud. Mycol.">
        <title>101 Dothideomycetes genomes: a test case for predicting lifestyles and emergence of pathogens.</title>
        <authorList>
            <person name="Haridas S."/>
            <person name="Albert R."/>
            <person name="Binder M."/>
            <person name="Bloem J."/>
            <person name="Labutti K."/>
            <person name="Salamov A."/>
            <person name="Andreopoulos B."/>
            <person name="Baker S."/>
            <person name="Barry K."/>
            <person name="Bills G."/>
            <person name="Bluhm B."/>
            <person name="Cannon C."/>
            <person name="Castanera R."/>
            <person name="Culley D."/>
            <person name="Daum C."/>
            <person name="Ezra D."/>
            <person name="Gonzalez J."/>
            <person name="Henrissat B."/>
            <person name="Kuo A."/>
            <person name="Liang C."/>
            <person name="Lipzen A."/>
            <person name="Lutzoni F."/>
            <person name="Magnuson J."/>
            <person name="Mondo S."/>
            <person name="Nolan M."/>
            <person name="Ohm R."/>
            <person name="Pangilinan J."/>
            <person name="Park H.-J."/>
            <person name="Ramirez L."/>
            <person name="Alfaro M."/>
            <person name="Sun H."/>
            <person name="Tritt A."/>
            <person name="Yoshinaga Y."/>
            <person name="Zwiers L.-H."/>
            <person name="Turgeon B."/>
            <person name="Goodwin S."/>
            <person name="Spatafora J."/>
            <person name="Crous P."/>
            <person name="Grigoriev I."/>
        </authorList>
    </citation>
    <scope>NUCLEOTIDE SEQUENCE</scope>
    <source>
        <strain evidence="6">CBS 379.55</strain>
    </source>
</reference>
<feature type="domain" description="HTH La-type RNA-binding" evidence="5">
    <location>
        <begin position="123"/>
        <end position="214"/>
    </location>
</feature>
<dbReference type="InterPro" id="IPR000504">
    <property type="entry name" value="RRM_dom"/>
</dbReference>
<dbReference type="CDD" id="cd12291">
    <property type="entry name" value="RRM1_La"/>
    <property type="match status" value="1"/>
</dbReference>
<dbReference type="SMART" id="SM00715">
    <property type="entry name" value="LA"/>
    <property type="match status" value="1"/>
</dbReference>
<feature type="compositionally biased region" description="Basic and acidic residues" evidence="3">
    <location>
        <begin position="75"/>
        <end position="98"/>
    </location>
</feature>
<dbReference type="InterPro" id="IPR006630">
    <property type="entry name" value="La_HTH"/>
</dbReference>
<dbReference type="GO" id="GO:0003729">
    <property type="term" value="F:mRNA binding"/>
    <property type="evidence" value="ECO:0007669"/>
    <property type="project" value="TreeGrafter"/>
</dbReference>
<feature type="compositionally biased region" description="Basic and acidic residues" evidence="3">
    <location>
        <begin position="45"/>
        <end position="67"/>
    </location>
</feature>
<feature type="compositionally biased region" description="Basic and acidic residues" evidence="3">
    <location>
        <begin position="346"/>
        <end position="363"/>
    </location>
</feature>
<dbReference type="SUPFAM" id="SSF46785">
    <property type="entry name" value="Winged helix' DNA-binding domain"/>
    <property type="match status" value="1"/>
</dbReference>
<feature type="compositionally biased region" description="Basic and acidic residues" evidence="3">
    <location>
        <begin position="380"/>
        <end position="412"/>
    </location>
</feature>
<dbReference type="Proteomes" id="UP000800097">
    <property type="component" value="Unassembled WGS sequence"/>
</dbReference>
<dbReference type="RefSeq" id="XP_033656736.1">
    <property type="nucleotide sequence ID" value="XM_033797643.1"/>
</dbReference>
<dbReference type="AlphaFoldDB" id="A0A6A6JS29"/>
<evidence type="ECO:0000256" key="2">
    <source>
        <dbReference type="PROSITE-ProRule" id="PRU00332"/>
    </source>
</evidence>
<dbReference type="InterPro" id="IPR036388">
    <property type="entry name" value="WH-like_DNA-bd_sf"/>
</dbReference>
<dbReference type="PROSITE" id="PS50102">
    <property type="entry name" value="RRM"/>
    <property type="match status" value="1"/>
</dbReference>
<dbReference type="SMART" id="SM00360">
    <property type="entry name" value="RRM"/>
    <property type="match status" value="1"/>
</dbReference>
<evidence type="ECO:0000256" key="3">
    <source>
        <dbReference type="SAM" id="MobiDB-lite"/>
    </source>
</evidence>
<sequence>MSDAVADAPVADKVDAPAEVTSERPEPKNESAEAQNTSDPTETDPEGRVDASDSKDAESEEAPHGAKADGATEPAKGDDETKKWRDERRNGSRNDPRPVRGRGRGGKSQNMYNRKSKSNEFQDLPETDDPVLIRQQVEFYLSDHNLCTDKHMFEEIKGAQNLPVPIKHLHTFKRMRRFQPYSAIVAALRDSKLVEVVDTARFSGTGNEGVKRKHPIEIVKRDDDGDRELSVEEQFDRLFHRSRNQLDASVYVKNFGDPAEAGQIELEMFFKQYGAIMVRKRRTEDGEWKGSVFVEFPDEETQKQFLALDPKPVYKGNELIIMSKKDYSLKKCKEKGITPTWAVDEQDSRNRDGPKGRFQDRRGGRGRGRGGRGRGGGRGAHNDRNDWNGRRDDFQKSKEFSGEKSNKRKAENEGAAEVEPEKREEKKAKVEIKEDA</sequence>
<name>A0A6A6JS29_WESOR</name>
<evidence type="ECO:0000259" key="5">
    <source>
        <dbReference type="PROSITE" id="PS50961"/>
    </source>
</evidence>
<dbReference type="Gene3D" id="3.30.70.330">
    <property type="match status" value="1"/>
</dbReference>
<dbReference type="OrthoDB" id="439993at2759"/>
<evidence type="ECO:0000313" key="6">
    <source>
        <dbReference type="EMBL" id="KAF2279197.1"/>
    </source>
</evidence>
<dbReference type="GO" id="GO:0005634">
    <property type="term" value="C:nucleus"/>
    <property type="evidence" value="ECO:0007669"/>
    <property type="project" value="TreeGrafter"/>
</dbReference>
<dbReference type="Gene3D" id="1.10.10.10">
    <property type="entry name" value="Winged helix-like DNA-binding domain superfamily/Winged helix DNA-binding domain"/>
    <property type="match status" value="1"/>
</dbReference>
<feature type="region of interest" description="Disordered" evidence="3">
    <location>
        <begin position="343"/>
        <end position="436"/>
    </location>
</feature>
<dbReference type="PANTHER" id="PTHR22792:SF140">
    <property type="entry name" value="ACHILLES, ISOFORM A"/>
    <property type="match status" value="1"/>
</dbReference>
<keyword evidence="1 2" id="KW-0694">RNA-binding</keyword>
<dbReference type="EMBL" id="ML986486">
    <property type="protein sequence ID" value="KAF2279197.1"/>
    <property type="molecule type" value="Genomic_DNA"/>
</dbReference>
<gene>
    <name evidence="6" type="ORF">EI97DRAFT_430292</name>
</gene>
<proteinExistence type="predicted"/>
<dbReference type="Pfam" id="PF00076">
    <property type="entry name" value="RRM_1"/>
    <property type="match status" value="1"/>
</dbReference>
<dbReference type="Pfam" id="PF05383">
    <property type="entry name" value="La"/>
    <property type="match status" value="1"/>
</dbReference>
<feature type="region of interest" description="Disordered" evidence="3">
    <location>
        <begin position="1"/>
        <end position="127"/>
    </location>
</feature>
<accession>A0A6A6JS29</accession>
<dbReference type="InterPro" id="IPR012677">
    <property type="entry name" value="Nucleotide-bd_a/b_plait_sf"/>
</dbReference>
<evidence type="ECO:0000259" key="4">
    <source>
        <dbReference type="PROSITE" id="PS50102"/>
    </source>
</evidence>
<feature type="compositionally biased region" description="Basic and acidic residues" evidence="3">
    <location>
        <begin position="419"/>
        <end position="436"/>
    </location>
</feature>
<keyword evidence="7" id="KW-1185">Reference proteome</keyword>
<organism evidence="6 7">
    <name type="scientific">Westerdykella ornata</name>
    <dbReference type="NCBI Taxonomy" id="318751"/>
    <lineage>
        <taxon>Eukaryota</taxon>
        <taxon>Fungi</taxon>
        <taxon>Dikarya</taxon>
        <taxon>Ascomycota</taxon>
        <taxon>Pezizomycotina</taxon>
        <taxon>Dothideomycetes</taxon>
        <taxon>Pleosporomycetidae</taxon>
        <taxon>Pleosporales</taxon>
        <taxon>Sporormiaceae</taxon>
        <taxon>Westerdykella</taxon>
    </lineage>
</organism>
<evidence type="ECO:0000313" key="7">
    <source>
        <dbReference type="Proteomes" id="UP000800097"/>
    </source>
</evidence>
<dbReference type="InterPro" id="IPR036390">
    <property type="entry name" value="WH_DNA-bd_sf"/>
</dbReference>
<dbReference type="InterPro" id="IPR045180">
    <property type="entry name" value="La_dom_prot"/>
</dbReference>